<reference evidence="4" key="1">
    <citation type="submission" date="2017-03" db="EMBL/GenBank/DDBJ databases">
        <authorList>
            <person name="Lund M.B."/>
        </authorList>
    </citation>
    <scope>NUCLEOTIDE SEQUENCE [LARGE SCALE GENOMIC DNA]</scope>
</reference>
<dbReference type="InterPro" id="IPR013783">
    <property type="entry name" value="Ig-like_fold"/>
</dbReference>
<organism evidence="3 4">
    <name type="scientific">Candidatus Lumbricidiphila eiseniae</name>
    <dbReference type="NCBI Taxonomy" id="1969409"/>
    <lineage>
        <taxon>Bacteria</taxon>
        <taxon>Bacillati</taxon>
        <taxon>Actinomycetota</taxon>
        <taxon>Actinomycetes</taxon>
        <taxon>Micrococcales</taxon>
        <taxon>Microbacteriaceae</taxon>
        <taxon>Candidatus Lumbricidiphila</taxon>
    </lineage>
</organism>
<gene>
    <name evidence="3" type="ORF">B5766_12610</name>
</gene>
<dbReference type="Pfam" id="PF24346">
    <property type="entry name" value="DUF7507"/>
    <property type="match status" value="3"/>
</dbReference>
<dbReference type="GO" id="GO:0005975">
    <property type="term" value="P:carbohydrate metabolic process"/>
    <property type="evidence" value="ECO:0007669"/>
    <property type="project" value="UniProtKB-ARBA"/>
</dbReference>
<dbReference type="InterPro" id="IPR051172">
    <property type="entry name" value="Chlamydia_OmcB"/>
</dbReference>
<dbReference type="InterPro" id="IPR047589">
    <property type="entry name" value="DUF11_rpt"/>
</dbReference>
<feature type="domain" description="DUF7507" evidence="2">
    <location>
        <begin position="173"/>
        <end position="269"/>
    </location>
</feature>
<dbReference type="PANTHER" id="PTHR34819">
    <property type="entry name" value="LARGE CYSTEINE-RICH PERIPLASMIC PROTEIN OMCB"/>
    <property type="match status" value="1"/>
</dbReference>
<evidence type="ECO:0000313" key="4">
    <source>
        <dbReference type="Proteomes" id="UP000219994"/>
    </source>
</evidence>
<dbReference type="InterPro" id="IPR055354">
    <property type="entry name" value="DUF7507"/>
</dbReference>
<feature type="region of interest" description="Disordered" evidence="1">
    <location>
        <begin position="257"/>
        <end position="288"/>
    </location>
</feature>
<feature type="domain" description="DUF7507" evidence="2">
    <location>
        <begin position="294"/>
        <end position="373"/>
    </location>
</feature>
<protein>
    <recommendedName>
        <fullName evidence="2">DUF7507 domain-containing protein</fullName>
    </recommendedName>
</protein>
<dbReference type="EMBL" id="NAEP01000063">
    <property type="protein sequence ID" value="PDQ34197.1"/>
    <property type="molecule type" value="Genomic_DNA"/>
</dbReference>
<feature type="compositionally biased region" description="Low complexity" evidence="1">
    <location>
        <begin position="267"/>
        <end position="288"/>
    </location>
</feature>
<feature type="non-terminal residue" evidence="3">
    <location>
        <position position="373"/>
    </location>
</feature>
<evidence type="ECO:0000313" key="3">
    <source>
        <dbReference type="EMBL" id="PDQ34197.1"/>
    </source>
</evidence>
<sequence length="373" mass="36994">MLAQMDIDRGARLTGTATASGQAPTPAGGTTPARTVSEGSSSGVVTVAQTPELSVVKSAAPATVSRVGESVSYSFVVANTGNVTMSDIRVVDELAGSALNVTCPTRSLAPGGTLTCTAAAYAVTQADVDRGRIASAARASGQAPTPTGGAVPARTVSEGSSSGVVTVTQTRGLSVVRSAAPVTASRAGDRVSYSFVVTNTGNVTMSDVRVVDELVAPAGPALNVTCPTQSLAPGATLTCTAAGPYVVKQADVDRGRVESRAVASGQGPTPAGGTAPERTVSEGSSSGTVTIAHTPGLSVVKSATSATVSRAGERVSYSYVVTNTGNVTMSAIRVVDDMAGLDATCQAVDQPLAPNGTLTCTAGPYVVTQADID</sequence>
<feature type="region of interest" description="Disordered" evidence="1">
    <location>
        <begin position="14"/>
        <end position="43"/>
    </location>
</feature>
<feature type="region of interest" description="Disordered" evidence="1">
    <location>
        <begin position="137"/>
        <end position="157"/>
    </location>
</feature>
<proteinExistence type="predicted"/>
<accession>A0A2A6FND4</accession>
<dbReference type="Proteomes" id="UP000219994">
    <property type="component" value="Unassembled WGS sequence"/>
</dbReference>
<dbReference type="AlphaFoldDB" id="A0A2A6FND4"/>
<dbReference type="PANTHER" id="PTHR34819:SF3">
    <property type="entry name" value="CELL SURFACE PROTEIN"/>
    <property type="match status" value="1"/>
</dbReference>
<comment type="caution">
    <text evidence="3">The sequence shown here is derived from an EMBL/GenBank/DDBJ whole genome shotgun (WGS) entry which is preliminary data.</text>
</comment>
<dbReference type="Gene3D" id="2.60.40.10">
    <property type="entry name" value="Immunoglobulins"/>
    <property type="match status" value="1"/>
</dbReference>
<evidence type="ECO:0000259" key="2">
    <source>
        <dbReference type="Pfam" id="PF24346"/>
    </source>
</evidence>
<dbReference type="NCBIfam" id="TIGR01451">
    <property type="entry name" value="B_ant_repeat"/>
    <property type="match status" value="3"/>
</dbReference>
<evidence type="ECO:0000256" key="1">
    <source>
        <dbReference type="SAM" id="MobiDB-lite"/>
    </source>
</evidence>
<name>A0A2A6FND4_9MICO</name>
<feature type="domain" description="DUF7507" evidence="2">
    <location>
        <begin position="50"/>
        <end position="145"/>
    </location>
</feature>